<dbReference type="InterPro" id="IPR045864">
    <property type="entry name" value="aa-tRNA-synth_II/BPL/LPL"/>
</dbReference>
<feature type="domain" description="BPL/LPL catalytic" evidence="5">
    <location>
        <begin position="30"/>
        <end position="201"/>
    </location>
</feature>
<dbReference type="PANTHER" id="PTHR10993:SF7">
    <property type="entry name" value="LIPOYLTRANSFERASE 2, MITOCHONDRIAL-RELATED"/>
    <property type="match status" value="1"/>
</dbReference>
<keyword evidence="3" id="KW-0808">Transferase</keyword>
<dbReference type="PANTHER" id="PTHR10993">
    <property type="entry name" value="OCTANOYLTRANSFERASE"/>
    <property type="match status" value="1"/>
</dbReference>
<evidence type="ECO:0000259" key="5">
    <source>
        <dbReference type="PROSITE" id="PS51733"/>
    </source>
</evidence>
<evidence type="ECO:0000256" key="2">
    <source>
        <dbReference type="ARBA" id="ARBA00012334"/>
    </source>
</evidence>
<dbReference type="HAMAP" id="MF_00013">
    <property type="entry name" value="LipB"/>
    <property type="match status" value="1"/>
</dbReference>
<sequence length="201" mass="23521">MDIEFKISKNPVNYKKALQLLEKRVNHVKEGGRELVWFLEHPKTYTAGIRSKKEEILDESINVIKTNRGGKITLHNPGQQIVYFVINLNGRKKDIRNLVRQIESVIIKFLKIYRIKSYADKKDIGIWVKRKKIAAIGIKVSRWVAYHGFSINIKNNLNDYKKIMPCGLDNRKVTSLKNEKKIHFGIKKNLKKVLFEHLSRV</sequence>
<dbReference type="PROSITE" id="PS51733">
    <property type="entry name" value="BPL_LPL_CATALYTIC"/>
    <property type="match status" value="1"/>
</dbReference>
<dbReference type="AlphaFoldDB" id="A0A381W3U6"/>
<dbReference type="InterPro" id="IPR004143">
    <property type="entry name" value="BPL_LPL_catalytic"/>
</dbReference>
<name>A0A381W3U6_9ZZZZ</name>
<dbReference type="UniPathway" id="UPA00538">
    <property type="reaction ID" value="UER00592"/>
</dbReference>
<dbReference type="GO" id="GO:0009249">
    <property type="term" value="P:protein lipoylation"/>
    <property type="evidence" value="ECO:0007669"/>
    <property type="project" value="InterPro"/>
</dbReference>
<evidence type="ECO:0000256" key="1">
    <source>
        <dbReference type="ARBA" id="ARBA00004821"/>
    </source>
</evidence>
<dbReference type="PIRSF" id="PIRSF016262">
    <property type="entry name" value="LPLase"/>
    <property type="match status" value="1"/>
</dbReference>
<protein>
    <recommendedName>
        <fullName evidence="2">lipoyl(octanoyl) transferase</fullName>
        <ecNumber evidence="2">2.3.1.181</ecNumber>
    </recommendedName>
</protein>
<accession>A0A381W3U6</accession>
<evidence type="ECO:0000313" key="6">
    <source>
        <dbReference type="EMBL" id="SVA47154.1"/>
    </source>
</evidence>
<evidence type="ECO:0000256" key="3">
    <source>
        <dbReference type="ARBA" id="ARBA00022679"/>
    </source>
</evidence>
<gene>
    <name evidence="6" type="ORF">METZ01_LOCUS100008</name>
</gene>
<dbReference type="GO" id="GO:0033819">
    <property type="term" value="F:lipoyl(octanoyl) transferase activity"/>
    <property type="evidence" value="ECO:0007669"/>
    <property type="project" value="UniProtKB-EC"/>
</dbReference>
<dbReference type="Gene3D" id="3.30.930.10">
    <property type="entry name" value="Bira Bifunctional Protein, Domain 2"/>
    <property type="match status" value="1"/>
</dbReference>
<proteinExistence type="inferred from homology"/>
<dbReference type="EMBL" id="UINC01010615">
    <property type="protein sequence ID" value="SVA47154.1"/>
    <property type="molecule type" value="Genomic_DNA"/>
</dbReference>
<evidence type="ECO:0000256" key="4">
    <source>
        <dbReference type="ARBA" id="ARBA00023315"/>
    </source>
</evidence>
<keyword evidence="4" id="KW-0012">Acyltransferase</keyword>
<reference evidence="6" key="1">
    <citation type="submission" date="2018-05" db="EMBL/GenBank/DDBJ databases">
        <authorList>
            <person name="Lanie J.A."/>
            <person name="Ng W.-L."/>
            <person name="Kazmierczak K.M."/>
            <person name="Andrzejewski T.M."/>
            <person name="Davidsen T.M."/>
            <person name="Wayne K.J."/>
            <person name="Tettelin H."/>
            <person name="Glass J.I."/>
            <person name="Rusch D."/>
            <person name="Podicherti R."/>
            <person name="Tsui H.-C.T."/>
            <person name="Winkler M.E."/>
        </authorList>
    </citation>
    <scope>NUCLEOTIDE SEQUENCE</scope>
</reference>
<dbReference type="InterPro" id="IPR000544">
    <property type="entry name" value="Octanoyltransferase"/>
</dbReference>
<dbReference type="SUPFAM" id="SSF55681">
    <property type="entry name" value="Class II aaRS and biotin synthetases"/>
    <property type="match status" value="1"/>
</dbReference>
<dbReference type="Pfam" id="PF21948">
    <property type="entry name" value="LplA-B_cat"/>
    <property type="match status" value="1"/>
</dbReference>
<dbReference type="CDD" id="cd16444">
    <property type="entry name" value="LipB"/>
    <property type="match status" value="1"/>
</dbReference>
<comment type="pathway">
    <text evidence="1">Protein modification; protein lipoylation via endogenous pathway; protein N(6)-(lipoyl)lysine from octanoyl-[acyl-carrier-protein]: step 1/2.</text>
</comment>
<dbReference type="NCBIfam" id="TIGR00214">
    <property type="entry name" value="lipB"/>
    <property type="match status" value="1"/>
</dbReference>
<organism evidence="6">
    <name type="scientific">marine metagenome</name>
    <dbReference type="NCBI Taxonomy" id="408172"/>
    <lineage>
        <taxon>unclassified sequences</taxon>
        <taxon>metagenomes</taxon>
        <taxon>ecological metagenomes</taxon>
    </lineage>
</organism>
<dbReference type="EC" id="2.3.1.181" evidence="2"/>